<dbReference type="OrthoDB" id="9788272at2"/>
<protein>
    <submittedName>
        <fullName evidence="2">D-glycero-alpha-D-manno-heptose 1-phosphate guanylyltransferase</fullName>
        <ecNumber evidence="2">2.7.7.71</ecNumber>
    </submittedName>
    <submittedName>
        <fullName evidence="3">Nucleotidyltransferase family protein</fullName>
    </submittedName>
</protein>
<dbReference type="PANTHER" id="PTHR22572">
    <property type="entry name" value="SUGAR-1-PHOSPHATE GUANYL TRANSFERASE"/>
    <property type="match status" value="1"/>
</dbReference>
<dbReference type="InterPro" id="IPR050486">
    <property type="entry name" value="Mannose-1P_guanyltransferase"/>
</dbReference>
<dbReference type="NCBIfam" id="NF045761">
    <property type="entry name" value="NAMPUrTaseMurU"/>
    <property type="match status" value="1"/>
</dbReference>
<dbReference type="CDD" id="cd06422">
    <property type="entry name" value="NTP_transferase_like_1"/>
    <property type="match status" value="1"/>
</dbReference>
<dbReference type="InterPro" id="IPR005835">
    <property type="entry name" value="NTP_transferase_dom"/>
</dbReference>
<dbReference type="PATRIC" id="fig|1590043.3.peg.1886"/>
<keyword evidence="2" id="KW-0548">Nucleotidyltransferase</keyword>
<dbReference type="AlphaFoldDB" id="A0A0Q9YK07"/>
<reference evidence="3" key="2">
    <citation type="journal article" date="2016" name="Genome Announc.">
        <title>Draft Genome Sequences of Two Novel Amoeba-Resistant Intranuclear Bacteria, 'Candidatus Berkiella cookevillensis' and 'Candidatus Berkiella aquae'.</title>
        <authorList>
            <person name="Mehari Y.T."/>
            <person name="Arivett B.A."/>
            <person name="Farone A.L."/>
            <person name="Gunderson J.H."/>
            <person name="Farone M.B."/>
        </authorList>
    </citation>
    <scope>NUCLEOTIDE SEQUENCE</scope>
    <source>
        <strain evidence="3">HT99</strain>
    </source>
</reference>
<dbReference type="InterPro" id="IPR054790">
    <property type="entry name" value="MurU"/>
</dbReference>
<evidence type="ECO:0000313" key="3">
    <source>
        <dbReference type="EMBL" id="MCS5710116.1"/>
    </source>
</evidence>
<sequence length="229" mass="24988">MRAMILAAGRGNRLRPLTDHCPKPLVSVANKPLIVYHIENLALAGFKEIVINLFHLGEKIEQYLGNGAAWGVSIAYSHEPALLEVGGGICYALDLLGSQPFAIVNGDIWTDYPFAKLPHQPKGHAHLVLVDNPLHHLEGDFAIQANGALSRETRGTLTYSGIAVLHPALFANDTPGDIFRLSVVLDQAILAKQLYGEYYNGSWTDVGTIERLQSLENALALTPFMQKIS</sequence>
<feature type="domain" description="Nucleotidyl transferase" evidence="1">
    <location>
        <begin position="3"/>
        <end position="120"/>
    </location>
</feature>
<reference evidence="2" key="1">
    <citation type="submission" date="2015-09" db="EMBL/GenBank/DDBJ databases">
        <title>Draft Genome Sequences of Two Novel Amoeba-resistant Intranuclear Bacteria, Candidatus Berkiella cookevillensis and Candidatus Berkiella aquae.</title>
        <authorList>
            <person name="Mehari Y.T."/>
            <person name="Arivett B.A."/>
            <person name="Farone A.L."/>
            <person name="Gunderson J.H."/>
            <person name="Farone M.B."/>
        </authorList>
    </citation>
    <scope>NUCLEOTIDE SEQUENCE [LARGE SCALE GENOMIC DNA]</scope>
    <source>
        <strain evidence="2">HT99</strain>
    </source>
</reference>
<dbReference type="GO" id="GO:0016779">
    <property type="term" value="F:nucleotidyltransferase activity"/>
    <property type="evidence" value="ECO:0007669"/>
    <property type="project" value="UniProtKB-KW"/>
</dbReference>
<comment type="caution">
    <text evidence="2">The sequence shown here is derived from an EMBL/GenBank/DDBJ whole genome shotgun (WGS) entry which is preliminary data.</text>
</comment>
<dbReference type="Pfam" id="PF00483">
    <property type="entry name" value="NTP_transferase"/>
    <property type="match status" value="1"/>
</dbReference>
<dbReference type="RefSeq" id="WP_075066476.1">
    <property type="nucleotide sequence ID" value="NZ_LKAJ02000001.1"/>
</dbReference>
<evidence type="ECO:0000313" key="2">
    <source>
        <dbReference type="EMBL" id="KRG20928.1"/>
    </source>
</evidence>
<keyword evidence="4" id="KW-1185">Reference proteome</keyword>
<evidence type="ECO:0000259" key="1">
    <source>
        <dbReference type="Pfam" id="PF00483"/>
    </source>
</evidence>
<reference evidence="3" key="3">
    <citation type="submission" date="2021-06" db="EMBL/GenBank/DDBJ databases">
        <title>Genomic Description and Analysis of Intracellular Bacteria, Candidatus Berkiella cookevillensis and Candidatus Berkiella aquae.</title>
        <authorList>
            <person name="Kidane D.T."/>
            <person name="Mehari Y.T."/>
            <person name="Rice F.C."/>
            <person name="Arivett B.A."/>
            <person name="Farone A.L."/>
            <person name="Berk S.G."/>
            <person name="Farone M.B."/>
        </authorList>
    </citation>
    <scope>NUCLEOTIDE SEQUENCE</scope>
    <source>
        <strain evidence="3">HT99</strain>
    </source>
</reference>
<name>A0A0Q9YK07_9GAMM</name>
<keyword evidence="2" id="KW-0808">Transferase</keyword>
<dbReference type="EC" id="2.7.7.71" evidence="2"/>
<dbReference type="Proteomes" id="UP000051497">
    <property type="component" value="Unassembled WGS sequence"/>
</dbReference>
<accession>A0A0Q9YK07</accession>
<organism evidence="2">
    <name type="scientific">Candidatus Berkiella aquae</name>
    <dbReference type="NCBI Taxonomy" id="295108"/>
    <lineage>
        <taxon>Bacteria</taxon>
        <taxon>Pseudomonadati</taxon>
        <taxon>Pseudomonadota</taxon>
        <taxon>Gammaproteobacteria</taxon>
        <taxon>Candidatus Berkiellales</taxon>
        <taxon>Candidatus Berkiellaceae</taxon>
        <taxon>Candidatus Berkiella</taxon>
    </lineage>
</organism>
<dbReference type="EMBL" id="LKAJ02000001">
    <property type="protein sequence ID" value="MCS5710116.1"/>
    <property type="molecule type" value="Genomic_DNA"/>
</dbReference>
<dbReference type="SUPFAM" id="SSF53448">
    <property type="entry name" value="Nucleotide-diphospho-sugar transferases"/>
    <property type="match status" value="1"/>
</dbReference>
<proteinExistence type="predicted"/>
<evidence type="ECO:0000313" key="4">
    <source>
        <dbReference type="Proteomes" id="UP000051497"/>
    </source>
</evidence>
<dbReference type="EMBL" id="LKAJ01000007">
    <property type="protein sequence ID" value="KRG20928.1"/>
    <property type="molecule type" value="Genomic_DNA"/>
</dbReference>
<dbReference type="InterPro" id="IPR029044">
    <property type="entry name" value="Nucleotide-diphossugar_trans"/>
</dbReference>
<dbReference type="Gene3D" id="3.90.550.10">
    <property type="entry name" value="Spore Coat Polysaccharide Biosynthesis Protein SpsA, Chain A"/>
    <property type="match status" value="1"/>
</dbReference>
<dbReference type="STRING" id="295108.HT99x_01848"/>
<gene>
    <name evidence="2" type="primary">hddC_2</name>
    <name evidence="3" type="ORF">HT99x_001605</name>
    <name evidence="2" type="ORF">HT99x_01848</name>
</gene>